<dbReference type="InterPro" id="IPR043128">
    <property type="entry name" value="Rev_trsase/Diguanyl_cyclase"/>
</dbReference>
<dbReference type="Pfam" id="PF17919">
    <property type="entry name" value="RT_RNaseH_2"/>
    <property type="match status" value="1"/>
</dbReference>
<comment type="caution">
    <text evidence="1">The sequence shown here is derived from an EMBL/GenBank/DDBJ whole genome shotgun (WGS) entry which is preliminary data.</text>
</comment>
<proteinExistence type="predicted"/>
<dbReference type="InterPro" id="IPR043502">
    <property type="entry name" value="DNA/RNA_pol_sf"/>
</dbReference>
<dbReference type="Gene3D" id="1.10.340.70">
    <property type="match status" value="1"/>
</dbReference>
<dbReference type="Proteomes" id="UP001152795">
    <property type="component" value="Unassembled WGS sequence"/>
</dbReference>
<dbReference type="CDD" id="cd09274">
    <property type="entry name" value="RNase_HI_RT_Ty3"/>
    <property type="match status" value="1"/>
</dbReference>
<dbReference type="InterPro" id="IPR036397">
    <property type="entry name" value="RNaseH_sf"/>
</dbReference>
<dbReference type="InterPro" id="IPR041588">
    <property type="entry name" value="Integrase_H2C2"/>
</dbReference>
<accession>A0A6S7LP61</accession>
<dbReference type="InterPro" id="IPR001584">
    <property type="entry name" value="Integrase_cat-core"/>
</dbReference>
<protein>
    <submittedName>
        <fullName evidence="1">Transposon Ty3-G Gag-Pol poly</fullName>
    </submittedName>
</protein>
<name>A0A6S7LP61_PARCT</name>
<keyword evidence="2" id="KW-1185">Reference proteome</keyword>
<dbReference type="Gene3D" id="3.30.70.270">
    <property type="match status" value="1"/>
</dbReference>
<dbReference type="PANTHER" id="PTHR37984:SF8">
    <property type="entry name" value="CCHC-TYPE DOMAIN-CONTAINING PROTEIN"/>
    <property type="match status" value="1"/>
</dbReference>
<dbReference type="PROSITE" id="PS50994">
    <property type="entry name" value="INTEGRASE"/>
    <property type="match status" value="1"/>
</dbReference>
<dbReference type="OrthoDB" id="5987874at2759"/>
<organism evidence="1 2">
    <name type="scientific">Paramuricea clavata</name>
    <name type="common">Red gorgonian</name>
    <name type="synonym">Violescent sea-whip</name>
    <dbReference type="NCBI Taxonomy" id="317549"/>
    <lineage>
        <taxon>Eukaryota</taxon>
        <taxon>Metazoa</taxon>
        <taxon>Cnidaria</taxon>
        <taxon>Anthozoa</taxon>
        <taxon>Octocorallia</taxon>
        <taxon>Malacalcyonacea</taxon>
        <taxon>Plexauridae</taxon>
        <taxon>Paramuricea</taxon>
    </lineage>
</organism>
<dbReference type="AlphaFoldDB" id="A0A6S7LP61"/>
<evidence type="ECO:0000313" key="1">
    <source>
        <dbReference type="EMBL" id="CAB4039642.1"/>
    </source>
</evidence>
<dbReference type="FunFam" id="3.30.70.270:FF:000026">
    <property type="entry name" value="Transposon Ty3-G Gag-Pol polyprotein"/>
    <property type="match status" value="1"/>
</dbReference>
<gene>
    <name evidence="1" type="ORF">PACLA_8A011394</name>
</gene>
<dbReference type="InterPro" id="IPR050951">
    <property type="entry name" value="Retrovirus_Pol_polyprotein"/>
</dbReference>
<reference evidence="1" key="1">
    <citation type="submission" date="2020-04" db="EMBL/GenBank/DDBJ databases">
        <authorList>
            <person name="Alioto T."/>
            <person name="Alioto T."/>
            <person name="Gomez Garrido J."/>
        </authorList>
    </citation>
    <scope>NUCLEOTIDE SEQUENCE</scope>
    <source>
        <strain evidence="1">A484AB</strain>
    </source>
</reference>
<sequence>MGHIVTSEGLKADPDKMDAIVNMPKPTDVKDVRRLCGFINYLAKFMPHLSDVMEPLRQLTHKEAEWKWMHEHNAAFEKIKRMVVATPVLKYYNPDEELTIQCDASDKGLGAALLQQGQPVAFASRALTDAETRYAQIEKEMLSVVFALHKFDQYACGRRVTIENDHKPLEAIARKPLHDAPKRIQGMLLNIQKYDTVISYKPGPQMYLADTLSRAFLTSSANTQGEFERINALKAISLSKERQEQIKRDTERDDVLQRLKEVIQREWPEQKQDLPTTLHPYYTYRDELSVYDGLVFKGERLVIPKGTRQQMKLDVHRSHIGVNGCLRRAQECMFWPGMSAEIKEFIGQCETCRRYETRQQKKTLMSHEITERPWEKIGADIFTIGDNNYLVLVDYYSNFWEIIRLEETKASTCIRKIKGHFARNGFPDIFVSDNGSQFVSERFGNFAKLWGFEHCVSSPGHQQANGKAESAVKSAMKLIRKAVETGKDPYLAILAHRNTPTEEMESSPETTR</sequence>
<dbReference type="InterPro" id="IPR041577">
    <property type="entry name" value="RT_RNaseH_2"/>
</dbReference>
<dbReference type="PANTHER" id="PTHR37984">
    <property type="entry name" value="PROTEIN CBG26694"/>
    <property type="match status" value="1"/>
</dbReference>
<dbReference type="FunFam" id="3.30.420.10:FF:000063">
    <property type="entry name" value="Retrovirus-related Pol polyprotein from transposon 297-like Protein"/>
    <property type="match status" value="1"/>
</dbReference>
<dbReference type="EMBL" id="CACRXK020025679">
    <property type="protein sequence ID" value="CAB4039642.1"/>
    <property type="molecule type" value="Genomic_DNA"/>
</dbReference>
<dbReference type="Pfam" id="PF00665">
    <property type="entry name" value="rve"/>
    <property type="match status" value="1"/>
</dbReference>
<dbReference type="Gene3D" id="3.30.420.10">
    <property type="entry name" value="Ribonuclease H-like superfamily/Ribonuclease H"/>
    <property type="match status" value="1"/>
</dbReference>
<dbReference type="SUPFAM" id="SSF56672">
    <property type="entry name" value="DNA/RNA polymerases"/>
    <property type="match status" value="1"/>
</dbReference>
<dbReference type="GO" id="GO:0015074">
    <property type="term" value="P:DNA integration"/>
    <property type="evidence" value="ECO:0007669"/>
    <property type="project" value="InterPro"/>
</dbReference>
<dbReference type="GO" id="GO:0003676">
    <property type="term" value="F:nucleic acid binding"/>
    <property type="evidence" value="ECO:0007669"/>
    <property type="project" value="InterPro"/>
</dbReference>
<dbReference type="Pfam" id="PF17921">
    <property type="entry name" value="Integrase_H2C2"/>
    <property type="match status" value="1"/>
</dbReference>
<dbReference type="InterPro" id="IPR012337">
    <property type="entry name" value="RNaseH-like_sf"/>
</dbReference>
<evidence type="ECO:0000313" key="2">
    <source>
        <dbReference type="Proteomes" id="UP001152795"/>
    </source>
</evidence>
<dbReference type="SUPFAM" id="SSF53098">
    <property type="entry name" value="Ribonuclease H-like"/>
    <property type="match status" value="1"/>
</dbReference>
<dbReference type="FunFam" id="1.10.340.70:FF:000003">
    <property type="entry name" value="Protein CBG25708"/>
    <property type="match status" value="1"/>
</dbReference>